<evidence type="ECO:0000313" key="8">
    <source>
        <dbReference type="Proteomes" id="UP000024635"/>
    </source>
</evidence>
<comment type="subcellular location">
    <subcellularLocation>
        <location evidence="1">Cell membrane</location>
        <topology evidence="1">Peripheral membrane protein</topology>
        <orientation evidence="1">Cytoplasmic side</orientation>
    </subcellularLocation>
</comment>
<feature type="domain" description="PH" evidence="6">
    <location>
        <begin position="767"/>
        <end position="873"/>
    </location>
</feature>
<dbReference type="PROSITE" id="PS50003">
    <property type="entry name" value="PH_DOMAIN"/>
    <property type="match status" value="1"/>
</dbReference>
<sequence length="880" mass="97757">MFYAWYCKFKKKRGKAKPQHTAFSRLKEIFNTPHYVERRVDQSVVEIVIARITAAIRETGCIETYSAELVDVLDSCLNHPMTVLNSDGELVDSPHCKIASDLLSSLFLHYAKRSVMTLTLPVAMKAVGSSNQELVRNTTSYISLAAIHNGKALSHYALQIISYIINGNLSLLRVLPQVYADNREPFHAHIPQLLSVLRDADCSEKLSLLQLASMIANEKPDLLIPHLPQFDQYLLSPSTCTAVLNIYMSLISQGRAHALAPFLPTLSQACQLPAFSGNLATIYKIMGNIGRVSLPLASDVLDDLVRSAQNIDDQQLLSSVLTEIEVGITPLCIGHGVGEAWPSSLRPHIETLRAIGRGYNKRVIDRILALVGNSTRPSMNGDITVISIANGEKNSSDSLLAKIYPKSNGSEIISRSAKAIATKRKRVTVGPRTVFSVCESPADSSALELDRNTHSLAMQYQNRSSGSLPRRAGHGSASHSLQGMRSTSENAGSRDLSQSSVTAASLADSTQMQPKTQTLPAGFAPNTQIQIGKDGRVRPVAGTRRAANWASGYETTFPANAGPVTTTKMHPLSEEEERQWAKSVDRSDVVLQFVDHRRNKIRRYIGDVSSRFPIPIQCTVEGSKSSKHRMIVHFTCQVHSAYCVFHDDYMFAFKTKFAAAWLHLMFLQMQSTSIENDCGVVSQSAAPFLTLARCWQCLPARITKDRAFVTLVTSAFPTVKEQDKLYKELEEASFFDCFSLDGPSNRWSCFSCSHPDRVKSFVEDGSQRVLEGQLKEKKGRWRFLRRWHTKYFTLSSAALTCSSEQTSESQTLLPAIDLRSIRSVRSLSRGRKSRKSLRRAFEIFTSDNTSVVLKATDEKKAEEWLQYLQIAVAHAKRDTS</sequence>
<comment type="similarity">
    <text evidence="2">Belongs to the MELT/VEPH family.</text>
</comment>
<organism evidence="7 8">
    <name type="scientific">Ancylostoma ceylanicum</name>
    <dbReference type="NCBI Taxonomy" id="53326"/>
    <lineage>
        <taxon>Eukaryota</taxon>
        <taxon>Metazoa</taxon>
        <taxon>Ecdysozoa</taxon>
        <taxon>Nematoda</taxon>
        <taxon>Chromadorea</taxon>
        <taxon>Rhabditida</taxon>
        <taxon>Rhabditina</taxon>
        <taxon>Rhabditomorpha</taxon>
        <taxon>Strongyloidea</taxon>
        <taxon>Ancylostomatidae</taxon>
        <taxon>Ancylostomatinae</taxon>
        <taxon>Ancylostoma</taxon>
    </lineage>
</organism>
<dbReference type="AlphaFoldDB" id="A0A016U2H8"/>
<dbReference type="InterPro" id="IPR039888">
    <property type="entry name" value="Melted-like"/>
</dbReference>
<dbReference type="InterPro" id="IPR011993">
    <property type="entry name" value="PH-like_dom_sf"/>
</dbReference>
<protein>
    <recommendedName>
        <fullName evidence="6">PH domain-containing protein</fullName>
    </recommendedName>
</protein>
<dbReference type="InterPro" id="IPR016024">
    <property type="entry name" value="ARM-type_fold"/>
</dbReference>
<proteinExistence type="inferred from homology"/>
<dbReference type="GO" id="GO:0009966">
    <property type="term" value="P:regulation of signal transduction"/>
    <property type="evidence" value="ECO:0007669"/>
    <property type="project" value="TreeGrafter"/>
</dbReference>
<dbReference type="GO" id="GO:0010314">
    <property type="term" value="F:phosphatidylinositol-5-phosphate binding"/>
    <property type="evidence" value="ECO:0007669"/>
    <property type="project" value="TreeGrafter"/>
</dbReference>
<dbReference type="Proteomes" id="UP000024635">
    <property type="component" value="Unassembled WGS sequence"/>
</dbReference>
<gene>
    <name evidence="7" type="primary">Acey_s0064.g3545</name>
    <name evidence="7" type="synonym">Acey-K10B4.3</name>
    <name evidence="7" type="ORF">Y032_0064g3545</name>
</gene>
<dbReference type="SUPFAM" id="SSF50729">
    <property type="entry name" value="PH domain-like"/>
    <property type="match status" value="1"/>
</dbReference>
<dbReference type="EMBL" id="JARK01001400">
    <property type="protein sequence ID" value="EYC08818.1"/>
    <property type="molecule type" value="Genomic_DNA"/>
</dbReference>
<evidence type="ECO:0000256" key="3">
    <source>
        <dbReference type="ARBA" id="ARBA00022475"/>
    </source>
</evidence>
<dbReference type="PANTHER" id="PTHR21630:SF10">
    <property type="entry name" value="VENTRICULAR ZONE-EXPRESSED PH DOMAIN-CONTAINING PROTEIN HOMOLOG 1"/>
    <property type="match status" value="1"/>
</dbReference>
<evidence type="ECO:0000259" key="6">
    <source>
        <dbReference type="PROSITE" id="PS50003"/>
    </source>
</evidence>
<dbReference type="PANTHER" id="PTHR21630">
    <property type="entry name" value="VEPH-A/MELTED"/>
    <property type="match status" value="1"/>
</dbReference>
<evidence type="ECO:0000256" key="1">
    <source>
        <dbReference type="ARBA" id="ARBA00004413"/>
    </source>
</evidence>
<keyword evidence="4" id="KW-0472">Membrane</keyword>
<keyword evidence="3" id="KW-1003">Cell membrane</keyword>
<accession>A0A016U2H8</accession>
<dbReference type="GO" id="GO:0005886">
    <property type="term" value="C:plasma membrane"/>
    <property type="evidence" value="ECO:0007669"/>
    <property type="project" value="UniProtKB-SubCell"/>
</dbReference>
<comment type="caution">
    <text evidence="7">The sequence shown here is derived from an EMBL/GenBank/DDBJ whole genome shotgun (WGS) entry which is preliminary data.</text>
</comment>
<evidence type="ECO:0000256" key="4">
    <source>
        <dbReference type="ARBA" id="ARBA00023136"/>
    </source>
</evidence>
<dbReference type="OrthoDB" id="5869902at2759"/>
<dbReference type="InterPro" id="IPR001849">
    <property type="entry name" value="PH_domain"/>
</dbReference>
<dbReference type="Pfam" id="PF00169">
    <property type="entry name" value="PH"/>
    <property type="match status" value="1"/>
</dbReference>
<evidence type="ECO:0000256" key="2">
    <source>
        <dbReference type="ARBA" id="ARBA00010187"/>
    </source>
</evidence>
<evidence type="ECO:0000313" key="7">
    <source>
        <dbReference type="EMBL" id="EYC08818.1"/>
    </source>
</evidence>
<dbReference type="Gene3D" id="2.30.29.30">
    <property type="entry name" value="Pleckstrin-homology domain (PH domain)/Phosphotyrosine-binding domain (PTB)"/>
    <property type="match status" value="1"/>
</dbReference>
<reference evidence="8" key="1">
    <citation type="journal article" date="2015" name="Nat. Genet.">
        <title>The genome and transcriptome of the zoonotic hookworm Ancylostoma ceylanicum identify infection-specific gene families.</title>
        <authorList>
            <person name="Schwarz E.M."/>
            <person name="Hu Y."/>
            <person name="Antoshechkin I."/>
            <person name="Miller M.M."/>
            <person name="Sternberg P.W."/>
            <person name="Aroian R.V."/>
        </authorList>
    </citation>
    <scope>NUCLEOTIDE SEQUENCE</scope>
    <source>
        <strain evidence="8">HY135</strain>
    </source>
</reference>
<dbReference type="SMART" id="SM00233">
    <property type="entry name" value="PH"/>
    <property type="match status" value="1"/>
</dbReference>
<dbReference type="SUPFAM" id="SSF48371">
    <property type="entry name" value="ARM repeat"/>
    <property type="match status" value="1"/>
</dbReference>
<feature type="region of interest" description="Disordered" evidence="5">
    <location>
        <begin position="461"/>
        <end position="531"/>
    </location>
</feature>
<evidence type="ECO:0000256" key="5">
    <source>
        <dbReference type="SAM" id="MobiDB-lite"/>
    </source>
</evidence>
<name>A0A016U2H8_9BILA</name>
<keyword evidence="8" id="KW-1185">Reference proteome</keyword>
<feature type="compositionally biased region" description="Polar residues" evidence="5">
    <location>
        <begin position="477"/>
        <end position="530"/>
    </location>
</feature>